<organism evidence="1 2">
    <name type="scientific">Menidia menidia</name>
    <name type="common">Atlantic silverside</name>
    <dbReference type="NCBI Taxonomy" id="238744"/>
    <lineage>
        <taxon>Eukaryota</taxon>
        <taxon>Metazoa</taxon>
        <taxon>Chordata</taxon>
        <taxon>Craniata</taxon>
        <taxon>Vertebrata</taxon>
        <taxon>Euteleostomi</taxon>
        <taxon>Actinopterygii</taxon>
        <taxon>Neopterygii</taxon>
        <taxon>Teleostei</taxon>
        <taxon>Neoteleostei</taxon>
        <taxon>Acanthomorphata</taxon>
        <taxon>Ovalentaria</taxon>
        <taxon>Atherinomorphae</taxon>
        <taxon>Atheriniformes</taxon>
        <taxon>Atherinopsidae</taxon>
        <taxon>Menidiinae</taxon>
        <taxon>Menidia</taxon>
    </lineage>
</organism>
<dbReference type="Proteomes" id="UP000677803">
    <property type="component" value="Unassembled WGS sequence"/>
</dbReference>
<dbReference type="EMBL" id="CAJRST010036666">
    <property type="protein sequence ID" value="CAG5990114.1"/>
    <property type="molecule type" value="Genomic_DNA"/>
</dbReference>
<evidence type="ECO:0000313" key="1">
    <source>
        <dbReference type="EMBL" id="CAG5990114.1"/>
    </source>
</evidence>
<name>A0A8S4BLB4_9TELE</name>
<reference evidence="1" key="1">
    <citation type="submission" date="2021-05" db="EMBL/GenBank/DDBJ databases">
        <authorList>
            <person name="Tigano A."/>
        </authorList>
    </citation>
    <scope>NUCLEOTIDE SEQUENCE</scope>
</reference>
<evidence type="ECO:0000313" key="2">
    <source>
        <dbReference type="Proteomes" id="UP000677803"/>
    </source>
</evidence>
<accession>A0A8S4BLB4</accession>
<gene>
    <name evidence="1" type="ORF">MMEN_LOCUS17315</name>
</gene>
<keyword evidence="2" id="KW-1185">Reference proteome</keyword>
<dbReference type="OrthoDB" id="10637287at2759"/>
<sequence length="239" mass="25922">MKREELDDGHGAGAVLIQIPPVWEEHFRLHPVLRRLLPLLLGDGDEAFGQTRGLRLPALLSSQPFTEPPPLLVAPLPGLPALLLPRRLETLQEEVAGVLVQLHIPAVELADSVLRLRGHLHAGRTRTIQLCEGRDELKAEGLLKEVLGLPLVLGQAKEGHAPKVALGALQKHGPALLLAHDRDVVAAHQAEVGQHAGLAVTSQVEGAVHELLQRATRPVIPRVAARQLRQRRRASVAHV</sequence>
<protein>
    <submittedName>
        <fullName evidence="1">(Atlantic silverside) hypothetical protein</fullName>
    </submittedName>
</protein>
<comment type="caution">
    <text evidence="1">The sequence shown here is derived from an EMBL/GenBank/DDBJ whole genome shotgun (WGS) entry which is preliminary data.</text>
</comment>
<proteinExistence type="predicted"/>
<dbReference type="AlphaFoldDB" id="A0A8S4BLB4"/>